<reference evidence="2 3" key="1">
    <citation type="submission" date="2013-08" db="EMBL/GenBank/DDBJ databases">
        <title>The genome sequence of Skermanella stibiiresistens.</title>
        <authorList>
            <person name="Zhu W."/>
            <person name="Wang G."/>
        </authorList>
    </citation>
    <scope>NUCLEOTIDE SEQUENCE [LARGE SCALE GENOMIC DNA]</scope>
    <source>
        <strain evidence="2 3">SB22</strain>
    </source>
</reference>
<gene>
    <name evidence="2" type="ORF">N825_11830</name>
</gene>
<dbReference type="EMBL" id="AVFL01000027">
    <property type="protein sequence ID" value="EWY37364.1"/>
    <property type="molecule type" value="Genomic_DNA"/>
</dbReference>
<evidence type="ECO:0000313" key="3">
    <source>
        <dbReference type="Proteomes" id="UP000019486"/>
    </source>
</evidence>
<dbReference type="InterPro" id="IPR001623">
    <property type="entry name" value="DnaJ_domain"/>
</dbReference>
<feature type="domain" description="J" evidence="1">
    <location>
        <begin position="137"/>
        <end position="194"/>
    </location>
</feature>
<dbReference type="PATRIC" id="fig|1385369.3.peg.5636"/>
<proteinExistence type="predicted"/>
<dbReference type="STRING" id="1385369.N825_11830"/>
<protein>
    <submittedName>
        <fullName evidence="2">Molecular chaperone DnaJ</fullName>
    </submittedName>
</protein>
<dbReference type="CDD" id="cd06257">
    <property type="entry name" value="DnaJ"/>
    <property type="match status" value="1"/>
</dbReference>
<dbReference type="SUPFAM" id="SSF46565">
    <property type="entry name" value="Chaperone J-domain"/>
    <property type="match status" value="1"/>
</dbReference>
<dbReference type="Proteomes" id="UP000019486">
    <property type="component" value="Unassembled WGS sequence"/>
</dbReference>
<sequence length="200" mass="23178">MHKNRVKYSTRYSQDAPPSARCCDMPTCDAHGEYRAPKARERLNEYFWFCLEHVREYNKAWDYYAGMSEREIESHVRSDVTWQRPTWPMGFWRTRERTMHEEAMRQYGFHDAGESPGDRRGAGAGAKANPFRTPEEEALAELDLEPPVDFARIKARYRELAKIHHPDINGGDKTAEETLKRINRAYALLKASHFGATAGP</sequence>
<evidence type="ECO:0000313" key="2">
    <source>
        <dbReference type="EMBL" id="EWY37364.1"/>
    </source>
</evidence>
<dbReference type="Gene3D" id="1.10.287.110">
    <property type="entry name" value="DnaJ domain"/>
    <property type="match status" value="1"/>
</dbReference>
<dbReference type="PROSITE" id="PS50076">
    <property type="entry name" value="DNAJ_2"/>
    <property type="match status" value="1"/>
</dbReference>
<name>W9GUA1_9PROT</name>
<keyword evidence="3" id="KW-1185">Reference proteome</keyword>
<dbReference type="Pfam" id="PF00226">
    <property type="entry name" value="DnaJ"/>
    <property type="match status" value="1"/>
</dbReference>
<dbReference type="AlphaFoldDB" id="W9GUA1"/>
<evidence type="ECO:0000259" key="1">
    <source>
        <dbReference type="PROSITE" id="PS50076"/>
    </source>
</evidence>
<dbReference type="SMART" id="SM00271">
    <property type="entry name" value="DnaJ"/>
    <property type="match status" value="1"/>
</dbReference>
<dbReference type="InterPro" id="IPR036869">
    <property type="entry name" value="J_dom_sf"/>
</dbReference>
<dbReference type="OrthoDB" id="9786294at2"/>
<organism evidence="2 3">
    <name type="scientific">Skermanella stibiiresistens SB22</name>
    <dbReference type="NCBI Taxonomy" id="1385369"/>
    <lineage>
        <taxon>Bacteria</taxon>
        <taxon>Pseudomonadati</taxon>
        <taxon>Pseudomonadota</taxon>
        <taxon>Alphaproteobacteria</taxon>
        <taxon>Rhodospirillales</taxon>
        <taxon>Azospirillaceae</taxon>
        <taxon>Skermanella</taxon>
    </lineage>
</organism>
<accession>W9GUA1</accession>
<comment type="caution">
    <text evidence="2">The sequence shown here is derived from an EMBL/GenBank/DDBJ whole genome shotgun (WGS) entry which is preliminary data.</text>
</comment>